<dbReference type="Pfam" id="PF13349">
    <property type="entry name" value="DUF4097"/>
    <property type="match status" value="1"/>
</dbReference>
<dbReference type="AlphaFoldDB" id="A0A6N8UGA2"/>
<keyword evidence="3" id="KW-1185">Reference proteome</keyword>
<evidence type="ECO:0000313" key="2">
    <source>
        <dbReference type="EMBL" id="MXQ74287.1"/>
    </source>
</evidence>
<sequence length="309" mass="33543">MKKYKIIGMISASLITLGIVLIFAGYANGGSLYHNAFGFYSKNGYFFGINFNGDVEQQISKKTKTYTYKNLNSMEISMEIGKVQVLIGDDDTFEIDCINIPEKYIHQKQNGGALEFEVTSAHLNFSNPKYQIIVTIPKNANLTNLDISSDTGSIEADSLKAEHMELSSDTGTIEVKALQAAALSLSNDTGTVKIGSIQANSLDMDVDTGKADIDKLDCAVLKVDSDTGTVKINGITAKQITLDNDTGKIECQIIGKQESYSYDIKNDIGKVNFGSQHFGTDSSESNRDHGANLITISNDVGSVTVHFTK</sequence>
<evidence type="ECO:0000259" key="1">
    <source>
        <dbReference type="Pfam" id="PF13349"/>
    </source>
</evidence>
<dbReference type="RefSeq" id="WP_160625674.1">
    <property type="nucleotide sequence ID" value="NZ_WUUQ01000005.1"/>
</dbReference>
<organism evidence="2 3">
    <name type="scientific">Copranaerobaculum intestinale</name>
    <dbReference type="NCBI Taxonomy" id="2692629"/>
    <lineage>
        <taxon>Bacteria</taxon>
        <taxon>Bacillati</taxon>
        <taxon>Bacillota</taxon>
        <taxon>Erysipelotrichia</taxon>
        <taxon>Erysipelotrichales</taxon>
        <taxon>Erysipelotrichaceae</taxon>
        <taxon>Copranaerobaculum</taxon>
    </lineage>
</organism>
<dbReference type="EMBL" id="WUUQ01000005">
    <property type="protein sequence ID" value="MXQ74287.1"/>
    <property type="molecule type" value="Genomic_DNA"/>
</dbReference>
<feature type="domain" description="DUF4097" evidence="1">
    <location>
        <begin position="77"/>
        <end position="305"/>
    </location>
</feature>
<protein>
    <submittedName>
        <fullName evidence="2">DUF4097 family beta strand repeat protein</fullName>
    </submittedName>
</protein>
<gene>
    <name evidence="2" type="ORF">GSF08_10155</name>
</gene>
<evidence type="ECO:0000313" key="3">
    <source>
        <dbReference type="Proteomes" id="UP000434036"/>
    </source>
</evidence>
<dbReference type="InterPro" id="IPR025164">
    <property type="entry name" value="Toastrack_DUF4097"/>
</dbReference>
<comment type="caution">
    <text evidence="2">The sequence shown here is derived from an EMBL/GenBank/DDBJ whole genome shotgun (WGS) entry which is preliminary data.</text>
</comment>
<proteinExistence type="predicted"/>
<accession>A0A6N8UGA2</accession>
<name>A0A6N8UGA2_9FIRM</name>
<dbReference type="Proteomes" id="UP000434036">
    <property type="component" value="Unassembled WGS sequence"/>
</dbReference>
<reference evidence="2 3" key="1">
    <citation type="submission" date="2019-12" db="EMBL/GenBank/DDBJ databases">
        <authorList>
            <person name="Yang R."/>
        </authorList>
    </citation>
    <scope>NUCLEOTIDE SEQUENCE [LARGE SCALE GENOMIC DNA]</scope>
    <source>
        <strain evidence="2 3">DONG20-135</strain>
    </source>
</reference>
<reference evidence="2 3" key="2">
    <citation type="submission" date="2020-01" db="EMBL/GenBank/DDBJ databases">
        <title>Clostridiaceae sp. nov. isolated from the gut of human by culturomics.</title>
        <authorList>
            <person name="Chang Y."/>
        </authorList>
    </citation>
    <scope>NUCLEOTIDE SEQUENCE [LARGE SCALE GENOMIC DNA]</scope>
    <source>
        <strain evidence="2 3">DONG20-135</strain>
    </source>
</reference>